<keyword evidence="5" id="KW-0325">Glycoprotein</keyword>
<dbReference type="Proteomes" id="UP001151699">
    <property type="component" value="Chromosome C"/>
</dbReference>
<keyword evidence="2 6" id="KW-0732">Signal</keyword>
<dbReference type="OrthoDB" id="7791461at2759"/>
<dbReference type="InterPro" id="IPR051940">
    <property type="entry name" value="Chitin_bind-dev_reg"/>
</dbReference>
<dbReference type="SUPFAM" id="SSF57625">
    <property type="entry name" value="Invertebrate chitin-binding proteins"/>
    <property type="match status" value="2"/>
</dbReference>
<dbReference type="PANTHER" id="PTHR23301">
    <property type="entry name" value="CHITIN BINDING PERITROPHIN-A"/>
    <property type="match status" value="1"/>
</dbReference>
<dbReference type="GO" id="GO:0008061">
    <property type="term" value="F:chitin binding"/>
    <property type="evidence" value="ECO:0007669"/>
    <property type="project" value="UniProtKB-KW"/>
</dbReference>
<gene>
    <name evidence="8" type="primary">Aper1_6</name>
    <name evidence="8" type="ORF">Bhyg_15193</name>
</gene>
<proteinExistence type="predicted"/>
<dbReference type="SMART" id="SM00494">
    <property type="entry name" value="ChtBD2"/>
    <property type="match status" value="2"/>
</dbReference>
<dbReference type="InterPro" id="IPR036508">
    <property type="entry name" value="Chitin-bd_dom_sf"/>
</dbReference>
<reference evidence="8" key="1">
    <citation type="submission" date="2022-07" db="EMBL/GenBank/DDBJ databases">
        <authorList>
            <person name="Trinca V."/>
            <person name="Uliana J.V.C."/>
            <person name="Torres T.T."/>
            <person name="Ward R.J."/>
            <person name="Monesi N."/>
        </authorList>
    </citation>
    <scope>NUCLEOTIDE SEQUENCE</scope>
    <source>
        <strain evidence="8">HSMRA1968</strain>
        <tissue evidence="8">Whole embryos</tissue>
    </source>
</reference>
<feature type="signal peptide" evidence="6">
    <location>
        <begin position="1"/>
        <end position="20"/>
    </location>
</feature>
<organism evidence="8 9">
    <name type="scientific">Pseudolycoriella hygida</name>
    <dbReference type="NCBI Taxonomy" id="35572"/>
    <lineage>
        <taxon>Eukaryota</taxon>
        <taxon>Metazoa</taxon>
        <taxon>Ecdysozoa</taxon>
        <taxon>Arthropoda</taxon>
        <taxon>Hexapoda</taxon>
        <taxon>Insecta</taxon>
        <taxon>Pterygota</taxon>
        <taxon>Neoptera</taxon>
        <taxon>Endopterygota</taxon>
        <taxon>Diptera</taxon>
        <taxon>Nematocera</taxon>
        <taxon>Sciaroidea</taxon>
        <taxon>Sciaridae</taxon>
        <taxon>Pseudolycoriella</taxon>
    </lineage>
</organism>
<name>A0A9Q0MRE5_9DIPT</name>
<keyword evidence="4" id="KW-1015">Disulfide bond</keyword>
<dbReference type="InterPro" id="IPR002557">
    <property type="entry name" value="Chitin-bd_dom"/>
</dbReference>
<sequence length="172" mass="19415">MAHVLCCSLILICFAYVVIGQYQVDDPCEVGDHENNTGLYRPHPNDCEKYLQCLHGRFGERSCSPGTHWNSLEEACDWPAKAGCLTFDDLEQRNEVGGPCYVGDHEDNEGLYVAHPTECGMFLQCLHGRFGARECPEGLHWNSEETACDWPQKANCEQRLRPKYPVPPLQNA</sequence>
<keyword evidence="1" id="KW-0147">Chitin-binding</keyword>
<evidence type="ECO:0000256" key="2">
    <source>
        <dbReference type="ARBA" id="ARBA00022729"/>
    </source>
</evidence>
<evidence type="ECO:0000256" key="5">
    <source>
        <dbReference type="ARBA" id="ARBA00023180"/>
    </source>
</evidence>
<keyword evidence="3" id="KW-0677">Repeat</keyword>
<dbReference type="GO" id="GO:0005576">
    <property type="term" value="C:extracellular region"/>
    <property type="evidence" value="ECO:0007669"/>
    <property type="project" value="InterPro"/>
</dbReference>
<protein>
    <submittedName>
        <fullName evidence="8">Peritrophin-1</fullName>
    </submittedName>
</protein>
<comment type="caution">
    <text evidence="8">The sequence shown here is derived from an EMBL/GenBank/DDBJ whole genome shotgun (WGS) entry which is preliminary data.</text>
</comment>
<evidence type="ECO:0000256" key="6">
    <source>
        <dbReference type="SAM" id="SignalP"/>
    </source>
</evidence>
<feature type="domain" description="Chitin-binding type-2" evidence="7">
    <location>
        <begin position="97"/>
        <end position="158"/>
    </location>
</feature>
<dbReference type="Gene3D" id="2.170.140.10">
    <property type="entry name" value="Chitin binding domain"/>
    <property type="match status" value="2"/>
</dbReference>
<evidence type="ECO:0000259" key="7">
    <source>
        <dbReference type="PROSITE" id="PS50940"/>
    </source>
</evidence>
<evidence type="ECO:0000313" key="9">
    <source>
        <dbReference type="Proteomes" id="UP001151699"/>
    </source>
</evidence>
<keyword evidence="9" id="KW-1185">Reference proteome</keyword>
<accession>A0A9Q0MRE5</accession>
<feature type="chain" id="PRO_5040159849" evidence="6">
    <location>
        <begin position="21"/>
        <end position="172"/>
    </location>
</feature>
<evidence type="ECO:0000313" key="8">
    <source>
        <dbReference type="EMBL" id="KAJ6636602.1"/>
    </source>
</evidence>
<dbReference type="Pfam" id="PF01607">
    <property type="entry name" value="CBM_14"/>
    <property type="match status" value="2"/>
</dbReference>
<feature type="domain" description="Chitin-binding type-2" evidence="7">
    <location>
        <begin position="25"/>
        <end position="86"/>
    </location>
</feature>
<evidence type="ECO:0000256" key="4">
    <source>
        <dbReference type="ARBA" id="ARBA00023157"/>
    </source>
</evidence>
<evidence type="ECO:0000256" key="3">
    <source>
        <dbReference type="ARBA" id="ARBA00022737"/>
    </source>
</evidence>
<dbReference type="AlphaFoldDB" id="A0A9Q0MRE5"/>
<dbReference type="PROSITE" id="PS50940">
    <property type="entry name" value="CHIT_BIND_II"/>
    <property type="match status" value="2"/>
</dbReference>
<dbReference type="EMBL" id="WJQU01000004">
    <property type="protein sequence ID" value="KAJ6636602.1"/>
    <property type="molecule type" value="Genomic_DNA"/>
</dbReference>
<dbReference type="PANTHER" id="PTHR23301:SF0">
    <property type="entry name" value="CHITIN-BINDING TYPE-2 DOMAIN-CONTAINING PROTEIN-RELATED"/>
    <property type="match status" value="1"/>
</dbReference>
<evidence type="ECO:0000256" key="1">
    <source>
        <dbReference type="ARBA" id="ARBA00022669"/>
    </source>
</evidence>